<dbReference type="InterPro" id="IPR004254">
    <property type="entry name" value="AdipoR/HlyIII-related"/>
</dbReference>
<reference evidence="7 8" key="1">
    <citation type="journal article" date="2015" name="Plant Cell">
        <title>Oil accumulation by the oleaginous diatom Fistulifera solaris as revealed by the genome and transcriptome.</title>
        <authorList>
            <person name="Tanaka T."/>
            <person name="Maeda Y."/>
            <person name="Veluchamy A."/>
            <person name="Tanaka M."/>
            <person name="Abida H."/>
            <person name="Marechal E."/>
            <person name="Bowler C."/>
            <person name="Muto M."/>
            <person name="Sunaga Y."/>
            <person name="Tanaka M."/>
            <person name="Yoshino T."/>
            <person name="Taniguchi T."/>
            <person name="Fukuda Y."/>
            <person name="Nemoto M."/>
            <person name="Matsumoto M."/>
            <person name="Wong P.S."/>
            <person name="Aburatani S."/>
            <person name="Fujibuchi W."/>
        </authorList>
    </citation>
    <scope>NUCLEOTIDE SEQUENCE [LARGE SCALE GENOMIC DNA]</scope>
    <source>
        <strain evidence="7 8">JPCC DA0580</strain>
    </source>
</reference>
<feature type="binding site" evidence="5">
    <location>
        <position position="356"/>
    </location>
    <ligand>
        <name>Zn(2+)</name>
        <dbReference type="ChEBI" id="CHEBI:29105"/>
    </ligand>
</feature>
<proteinExistence type="predicted"/>
<feature type="transmembrane region" description="Helical" evidence="6">
    <location>
        <begin position="456"/>
        <end position="475"/>
    </location>
</feature>
<evidence type="ECO:0000313" key="7">
    <source>
        <dbReference type="EMBL" id="GAX11472.1"/>
    </source>
</evidence>
<dbReference type="GO" id="GO:0046872">
    <property type="term" value="F:metal ion binding"/>
    <property type="evidence" value="ECO:0007669"/>
    <property type="project" value="UniProtKB-KW"/>
</dbReference>
<comment type="subcellular location">
    <subcellularLocation>
        <location evidence="1">Membrane</location>
        <topology evidence="1">Multi-pass membrane protein</topology>
    </subcellularLocation>
</comment>
<feature type="transmembrane region" description="Helical" evidence="6">
    <location>
        <begin position="431"/>
        <end position="450"/>
    </location>
</feature>
<keyword evidence="2 6" id="KW-0812">Transmembrane</keyword>
<dbReference type="Gene3D" id="3.80.10.10">
    <property type="entry name" value="Ribonuclease Inhibitor"/>
    <property type="match status" value="1"/>
</dbReference>
<evidence type="ECO:0000256" key="3">
    <source>
        <dbReference type="ARBA" id="ARBA00022989"/>
    </source>
</evidence>
<evidence type="ECO:0000256" key="5">
    <source>
        <dbReference type="PIRSR" id="PIRSR604254-1"/>
    </source>
</evidence>
<feature type="transmembrane region" description="Helical" evidence="6">
    <location>
        <begin position="374"/>
        <end position="392"/>
    </location>
</feature>
<keyword evidence="5" id="KW-0479">Metal-binding</keyword>
<dbReference type="AlphaFoldDB" id="A0A1Z5JC51"/>
<dbReference type="InterPro" id="IPR032675">
    <property type="entry name" value="LRR_dom_sf"/>
</dbReference>
<dbReference type="EMBL" id="BDSP01000041">
    <property type="protein sequence ID" value="GAX11472.1"/>
    <property type="molecule type" value="Genomic_DNA"/>
</dbReference>
<dbReference type="SUPFAM" id="SSF52047">
    <property type="entry name" value="RNI-like"/>
    <property type="match status" value="1"/>
</dbReference>
<evidence type="ECO:0000256" key="1">
    <source>
        <dbReference type="ARBA" id="ARBA00004141"/>
    </source>
</evidence>
<evidence type="ECO:0000256" key="6">
    <source>
        <dbReference type="SAM" id="Phobius"/>
    </source>
</evidence>
<keyword evidence="3 6" id="KW-1133">Transmembrane helix</keyword>
<accession>A0A1Z5JC51</accession>
<feature type="binding site" evidence="5">
    <location>
        <position position="482"/>
    </location>
    <ligand>
        <name>Zn(2+)</name>
        <dbReference type="ChEBI" id="CHEBI:29105"/>
    </ligand>
</feature>
<dbReference type="Proteomes" id="UP000198406">
    <property type="component" value="Unassembled WGS sequence"/>
</dbReference>
<feature type="binding site" evidence="5">
    <location>
        <position position="486"/>
    </location>
    <ligand>
        <name>Zn(2+)</name>
        <dbReference type="ChEBI" id="CHEBI:29105"/>
    </ligand>
</feature>
<protein>
    <submittedName>
        <fullName evidence="7">Monocyte to macrophage differentiation protein</fullName>
    </submittedName>
</protein>
<dbReference type="PANTHER" id="PTHR20855:SF3">
    <property type="entry name" value="LD03007P"/>
    <property type="match status" value="1"/>
</dbReference>
<organism evidence="7 8">
    <name type="scientific">Fistulifera solaris</name>
    <name type="common">Oleaginous diatom</name>
    <dbReference type="NCBI Taxonomy" id="1519565"/>
    <lineage>
        <taxon>Eukaryota</taxon>
        <taxon>Sar</taxon>
        <taxon>Stramenopiles</taxon>
        <taxon>Ochrophyta</taxon>
        <taxon>Bacillariophyta</taxon>
        <taxon>Bacillariophyceae</taxon>
        <taxon>Bacillariophycidae</taxon>
        <taxon>Naviculales</taxon>
        <taxon>Naviculaceae</taxon>
        <taxon>Fistulifera</taxon>
    </lineage>
</organism>
<dbReference type="OrthoDB" id="186812at2759"/>
<keyword evidence="8" id="KW-1185">Reference proteome</keyword>
<sequence length="514" mass="57094">MLSNLLGKELMQADANLQENIRNVKANGIVSSRHATTPISMKLMRSVSGLCCEECNVPDDDTERLHRYDLDALRRQNSSTSPLVLAPMSAPNNVKRVEQIITDYIAACRFYGCGDRINAGVLTTIRFSLPSLRLSGGFHDADMLALSEIMFRHANNALSFIHRLDFSLSSKEGHLHGRAGFRSHGALALAKILQCSDNIKEVNVKRNRIGSFGASALFLACSSNPTLEILGLEACRIGERGALAFAEIMSSNSESGLRQVDLSGNYIGFKGAFAIEECMQMRRQKGLPEIHVDVESNLVFAEVMNGVTHGVGMILALVASVLLSRQVENKSHRHVISCGVYSASLMVLYLSSTLFHSLFALRSIRWILRSLDKSAIYILISGTYTPFLQIVLANDPLFSTYLLAFLWICCVLGIWVEAFQTEWKYRGHFSLLMYLSMGWSALTFLPTVITRLPPRPLIYLVLGGVSYTAGVPFFVRNNNLDHAIWHVFVLAGSIFHWWVIYRYVAPAELGYATG</sequence>
<dbReference type="InParanoid" id="A0A1Z5JC51"/>
<gene>
    <name evidence="7" type="ORF">FisN_22Lh157</name>
</gene>
<dbReference type="PANTHER" id="PTHR20855">
    <property type="entry name" value="ADIPOR/PROGESTIN RECEPTOR-RELATED"/>
    <property type="match status" value="1"/>
</dbReference>
<dbReference type="Pfam" id="PF03006">
    <property type="entry name" value="HlyIII"/>
    <property type="match status" value="1"/>
</dbReference>
<evidence type="ECO:0000256" key="2">
    <source>
        <dbReference type="ARBA" id="ARBA00022692"/>
    </source>
</evidence>
<feature type="transmembrane region" description="Helical" evidence="6">
    <location>
        <begin position="398"/>
        <end position="419"/>
    </location>
</feature>
<feature type="transmembrane region" description="Helical" evidence="6">
    <location>
        <begin position="482"/>
        <end position="501"/>
    </location>
</feature>
<name>A0A1Z5JC51_FISSO</name>
<comment type="caution">
    <text evidence="7">The sequence shown here is derived from an EMBL/GenBank/DDBJ whole genome shotgun (WGS) entry which is preliminary data.</text>
</comment>
<evidence type="ECO:0000256" key="4">
    <source>
        <dbReference type="ARBA" id="ARBA00023136"/>
    </source>
</evidence>
<keyword evidence="5" id="KW-0862">Zinc</keyword>
<keyword evidence="4 6" id="KW-0472">Membrane</keyword>
<dbReference type="GO" id="GO:0016020">
    <property type="term" value="C:membrane"/>
    <property type="evidence" value="ECO:0007669"/>
    <property type="project" value="UniProtKB-SubCell"/>
</dbReference>
<evidence type="ECO:0000313" key="8">
    <source>
        <dbReference type="Proteomes" id="UP000198406"/>
    </source>
</evidence>
<feature type="transmembrane region" description="Helical" evidence="6">
    <location>
        <begin position="340"/>
        <end position="362"/>
    </location>
</feature>